<dbReference type="InterPro" id="IPR000524">
    <property type="entry name" value="Tscrpt_reg_HTH_GntR"/>
</dbReference>
<dbReference type="Pfam" id="PF07729">
    <property type="entry name" value="FCD"/>
    <property type="match status" value="1"/>
</dbReference>
<keyword evidence="2 5" id="KW-0238">DNA-binding</keyword>
<protein>
    <submittedName>
        <fullName evidence="5">DNA-binding GntR family transcriptional regulator</fullName>
    </submittedName>
</protein>
<dbReference type="RefSeq" id="WP_307430748.1">
    <property type="nucleotide sequence ID" value="NZ_JAUSVK010000001.1"/>
</dbReference>
<dbReference type="InterPro" id="IPR036388">
    <property type="entry name" value="WH-like_DNA-bd_sf"/>
</dbReference>
<keyword evidence="3" id="KW-0804">Transcription</keyword>
<dbReference type="GO" id="GO:0003677">
    <property type="term" value="F:DNA binding"/>
    <property type="evidence" value="ECO:0007669"/>
    <property type="project" value="UniProtKB-KW"/>
</dbReference>
<dbReference type="SUPFAM" id="SSF46785">
    <property type="entry name" value="Winged helix' DNA-binding domain"/>
    <property type="match status" value="1"/>
</dbReference>
<proteinExistence type="predicted"/>
<evidence type="ECO:0000259" key="4">
    <source>
        <dbReference type="PROSITE" id="PS50949"/>
    </source>
</evidence>
<dbReference type="PROSITE" id="PS50949">
    <property type="entry name" value="HTH_GNTR"/>
    <property type="match status" value="1"/>
</dbReference>
<name>A0ABU0FI85_9HYPH</name>
<dbReference type="PANTHER" id="PTHR43537">
    <property type="entry name" value="TRANSCRIPTIONAL REGULATOR, GNTR FAMILY"/>
    <property type="match status" value="1"/>
</dbReference>
<dbReference type="Gene3D" id="1.10.10.10">
    <property type="entry name" value="Winged helix-like DNA-binding domain superfamily/Winged helix DNA-binding domain"/>
    <property type="match status" value="1"/>
</dbReference>
<dbReference type="EMBL" id="JAUSVK010000001">
    <property type="protein sequence ID" value="MDQ0394186.1"/>
    <property type="molecule type" value="Genomic_DNA"/>
</dbReference>
<evidence type="ECO:0000256" key="3">
    <source>
        <dbReference type="ARBA" id="ARBA00023163"/>
    </source>
</evidence>
<evidence type="ECO:0000313" key="6">
    <source>
        <dbReference type="Proteomes" id="UP001237448"/>
    </source>
</evidence>
<dbReference type="InterPro" id="IPR036390">
    <property type="entry name" value="WH_DNA-bd_sf"/>
</dbReference>
<dbReference type="Gene3D" id="1.20.120.530">
    <property type="entry name" value="GntR ligand-binding domain-like"/>
    <property type="match status" value="1"/>
</dbReference>
<dbReference type="Pfam" id="PF00392">
    <property type="entry name" value="GntR"/>
    <property type="match status" value="1"/>
</dbReference>
<dbReference type="InterPro" id="IPR008920">
    <property type="entry name" value="TF_FadR/GntR_C"/>
</dbReference>
<evidence type="ECO:0000256" key="2">
    <source>
        <dbReference type="ARBA" id="ARBA00023125"/>
    </source>
</evidence>
<dbReference type="SUPFAM" id="SSF48008">
    <property type="entry name" value="GntR ligand-binding domain-like"/>
    <property type="match status" value="1"/>
</dbReference>
<feature type="domain" description="HTH gntR-type" evidence="4">
    <location>
        <begin position="35"/>
        <end position="102"/>
    </location>
</feature>
<evidence type="ECO:0000313" key="5">
    <source>
        <dbReference type="EMBL" id="MDQ0394186.1"/>
    </source>
</evidence>
<dbReference type="Proteomes" id="UP001237448">
    <property type="component" value="Unassembled WGS sequence"/>
</dbReference>
<organism evidence="5 6">
    <name type="scientific">Labrys monachus</name>
    <dbReference type="NCBI Taxonomy" id="217067"/>
    <lineage>
        <taxon>Bacteria</taxon>
        <taxon>Pseudomonadati</taxon>
        <taxon>Pseudomonadota</taxon>
        <taxon>Alphaproteobacteria</taxon>
        <taxon>Hyphomicrobiales</taxon>
        <taxon>Xanthobacteraceae</taxon>
        <taxon>Labrys</taxon>
    </lineage>
</organism>
<keyword evidence="1" id="KW-0805">Transcription regulation</keyword>
<dbReference type="CDD" id="cd07377">
    <property type="entry name" value="WHTH_GntR"/>
    <property type="match status" value="1"/>
</dbReference>
<gene>
    <name evidence="5" type="ORF">J3R73_003978</name>
</gene>
<sequence length="250" mass="27907">MSAVTLKTPDDDADKTVTAPGSDGLGFAVDINRKHPVADQIYDALKEAIVSVQLLPGTSISENRICRHFGVSRTPVRSAVVRLSEDGLVDVYPQQGSFVSPIRLAEINDSHFVRKNLEIALLREAATKWSPEKSAHARAIIEVQRQAIEAGDGNLFFREDEHFHQAFAGFAEREGVWATVLQAKARLARFVRLFGKPDRLPVVVREHLAILDALDARQIDRAIQQLDYHLDMAFTILKQLPDEYGPYVVE</sequence>
<accession>A0ABU0FI85</accession>
<dbReference type="InterPro" id="IPR011711">
    <property type="entry name" value="GntR_C"/>
</dbReference>
<evidence type="ECO:0000256" key="1">
    <source>
        <dbReference type="ARBA" id="ARBA00023015"/>
    </source>
</evidence>
<dbReference type="SMART" id="SM00345">
    <property type="entry name" value="HTH_GNTR"/>
    <property type="match status" value="1"/>
</dbReference>
<dbReference type="PANTHER" id="PTHR43537:SF45">
    <property type="entry name" value="GNTR FAMILY REGULATORY PROTEIN"/>
    <property type="match status" value="1"/>
</dbReference>
<reference evidence="5 6" key="1">
    <citation type="submission" date="2023-07" db="EMBL/GenBank/DDBJ databases">
        <title>Genomic Encyclopedia of Type Strains, Phase IV (KMG-IV): sequencing the most valuable type-strain genomes for metagenomic binning, comparative biology and taxonomic classification.</title>
        <authorList>
            <person name="Goeker M."/>
        </authorList>
    </citation>
    <scope>NUCLEOTIDE SEQUENCE [LARGE SCALE GENOMIC DNA]</scope>
    <source>
        <strain evidence="5 6">DSM 5896</strain>
    </source>
</reference>
<comment type="caution">
    <text evidence="5">The sequence shown here is derived from an EMBL/GenBank/DDBJ whole genome shotgun (WGS) entry which is preliminary data.</text>
</comment>
<keyword evidence="6" id="KW-1185">Reference proteome</keyword>
<dbReference type="SMART" id="SM00895">
    <property type="entry name" value="FCD"/>
    <property type="match status" value="1"/>
</dbReference>